<keyword evidence="1" id="KW-0560">Oxidoreductase</keyword>
<dbReference type="Proteomes" id="UP001566331">
    <property type="component" value="Unassembled WGS sequence"/>
</dbReference>
<evidence type="ECO:0000313" key="3">
    <source>
        <dbReference type="Proteomes" id="UP001566331"/>
    </source>
</evidence>
<dbReference type="Pfam" id="PF13510">
    <property type="entry name" value="Fer2_4"/>
    <property type="match status" value="1"/>
</dbReference>
<proteinExistence type="predicted"/>
<dbReference type="RefSeq" id="WP_370565053.1">
    <property type="nucleotide sequence ID" value="NZ_JBFWIB010000012.1"/>
</dbReference>
<comment type="caution">
    <text evidence="2">The sequence shown here is derived from an EMBL/GenBank/DDBJ whole genome shotgun (WGS) entry which is preliminary data.</text>
</comment>
<gene>
    <name evidence="2" type="ORF">AB6713_13515</name>
</gene>
<dbReference type="SUPFAM" id="SSF54292">
    <property type="entry name" value="2Fe-2S ferredoxin-like"/>
    <property type="match status" value="1"/>
</dbReference>
<dbReference type="InterPro" id="IPR042204">
    <property type="entry name" value="2Fe-2S-bd_N"/>
</dbReference>
<dbReference type="InterPro" id="IPR036010">
    <property type="entry name" value="2Fe-2S_ferredoxin-like_sf"/>
</dbReference>
<protein>
    <submittedName>
        <fullName evidence="2">(2Fe-2S)-binding protein</fullName>
    </submittedName>
</protein>
<dbReference type="EMBL" id="JBFWIC010000019">
    <property type="protein sequence ID" value="MEZ0475621.1"/>
    <property type="molecule type" value="Genomic_DNA"/>
</dbReference>
<dbReference type="Gene3D" id="3.10.20.440">
    <property type="entry name" value="2Fe-2S iron-sulphur cluster binding domain, sarcosine oxidase, alpha subunit, N-terminal domain"/>
    <property type="match status" value="1"/>
</dbReference>
<sequence length="84" mass="8720">MNAPSPPIRLRIDDREISVVAGSSVAAAIAHAGGTARDSCGGQRRAPVCGMGVCFECRATVDGRAQQRTCLLPVAEGMEVRTHG</sequence>
<keyword evidence="3" id="KW-1185">Reference proteome</keyword>
<accession>A0ABV4HS85</accession>
<reference evidence="2 3" key="1">
    <citation type="submission" date="2024-07" db="EMBL/GenBank/DDBJ databases">
        <title>Luteimonas salilacus sp. nov., isolated from the shore soil of Salt Lake in Tibet of China.</title>
        <authorList>
            <person name="Zhang X."/>
            <person name="Li A."/>
        </authorList>
    </citation>
    <scope>NUCLEOTIDE SEQUENCE [LARGE SCALE GENOMIC DNA]</scope>
    <source>
        <strain evidence="2 3">B3-2-R+30</strain>
    </source>
</reference>
<evidence type="ECO:0000313" key="2">
    <source>
        <dbReference type="EMBL" id="MEZ0475621.1"/>
    </source>
</evidence>
<name>A0ABV4HS85_9GAMM</name>
<organism evidence="2 3">
    <name type="scientific">Luteimonas salinilitoris</name>
    <dbReference type="NCBI Taxonomy" id="3237697"/>
    <lineage>
        <taxon>Bacteria</taxon>
        <taxon>Pseudomonadati</taxon>
        <taxon>Pseudomonadota</taxon>
        <taxon>Gammaproteobacteria</taxon>
        <taxon>Lysobacterales</taxon>
        <taxon>Lysobacteraceae</taxon>
        <taxon>Luteimonas</taxon>
    </lineage>
</organism>
<evidence type="ECO:0000256" key="1">
    <source>
        <dbReference type="ARBA" id="ARBA00023002"/>
    </source>
</evidence>